<organism evidence="1 2">
    <name type="scientific">Fraxinus pennsylvanica</name>
    <dbReference type="NCBI Taxonomy" id="56036"/>
    <lineage>
        <taxon>Eukaryota</taxon>
        <taxon>Viridiplantae</taxon>
        <taxon>Streptophyta</taxon>
        <taxon>Embryophyta</taxon>
        <taxon>Tracheophyta</taxon>
        <taxon>Spermatophyta</taxon>
        <taxon>Magnoliopsida</taxon>
        <taxon>eudicotyledons</taxon>
        <taxon>Gunneridae</taxon>
        <taxon>Pentapetalae</taxon>
        <taxon>asterids</taxon>
        <taxon>lamiids</taxon>
        <taxon>Lamiales</taxon>
        <taxon>Oleaceae</taxon>
        <taxon>Oleeae</taxon>
        <taxon>Fraxinus</taxon>
    </lineage>
</organism>
<accession>A0AAD1ZM27</accession>
<gene>
    <name evidence="1" type="ORF">FPE_LOCUS19707</name>
</gene>
<evidence type="ECO:0000313" key="1">
    <source>
        <dbReference type="EMBL" id="CAI9772277.1"/>
    </source>
</evidence>
<dbReference type="EMBL" id="OU503047">
    <property type="protein sequence ID" value="CAI9772277.1"/>
    <property type="molecule type" value="Genomic_DNA"/>
</dbReference>
<name>A0AAD1ZM27_9LAMI</name>
<evidence type="ECO:0000313" key="2">
    <source>
        <dbReference type="Proteomes" id="UP000834106"/>
    </source>
</evidence>
<dbReference type="AlphaFoldDB" id="A0AAD1ZM27"/>
<keyword evidence="2" id="KW-1185">Reference proteome</keyword>
<proteinExistence type="predicted"/>
<reference evidence="1" key="1">
    <citation type="submission" date="2023-05" db="EMBL/GenBank/DDBJ databases">
        <authorList>
            <person name="Huff M."/>
        </authorList>
    </citation>
    <scope>NUCLEOTIDE SEQUENCE</scope>
</reference>
<protein>
    <submittedName>
        <fullName evidence="1">Uncharacterized protein</fullName>
    </submittedName>
</protein>
<sequence length="171" mass="19152">MFVAIPHVTILRSLTRLPLQFVVSVQGLNMPSLKPGGEKHVNASKILKISRRRGSANWSIEVLVDGQLSGLKLEAKHFLDYVLITFDFQIIENGKYMLVAEGVKDEKIDMFYRIGLYYLSTQLSPLLGLPLALGLTPKAEGRYLRVSVCRDERLIVEDGRSDLINDLGLPV</sequence>
<dbReference type="Proteomes" id="UP000834106">
    <property type="component" value="Chromosome 12"/>
</dbReference>